<dbReference type="EMBL" id="OM869665">
    <property type="protein sequence ID" value="UPW41784.1"/>
    <property type="molecule type" value="Genomic_DNA"/>
</dbReference>
<proteinExistence type="predicted"/>
<accession>A0A976N2R5</accession>
<evidence type="ECO:0000313" key="2">
    <source>
        <dbReference type="EMBL" id="UPW41784.1"/>
    </source>
</evidence>
<keyword evidence="1" id="KW-0812">Transmembrane</keyword>
<protein>
    <submittedName>
        <fullName evidence="2">Uncharacterized protein</fullName>
    </submittedName>
</protein>
<feature type="transmembrane region" description="Helical" evidence="1">
    <location>
        <begin position="6"/>
        <end position="31"/>
    </location>
</feature>
<reference evidence="2" key="1">
    <citation type="submission" date="2022-02" db="EMBL/GenBank/DDBJ databases">
        <title>Towards deciphering the DNA virus diversity associated with rodent species in the families Cricetidae and Heteromyidae.</title>
        <authorList>
            <person name="Lund M."/>
            <person name="Larsen B.B."/>
            <person name="Gryseels S."/>
            <person name="Kraberger S."/>
            <person name="Rowsey D.M."/>
            <person name="Steger L."/>
            <person name="Yule K.M."/>
            <person name="Upham N.S."/>
            <person name="Worobey M."/>
            <person name="Van Doorslaer K."/>
            <person name="Varsani A."/>
        </authorList>
    </citation>
    <scope>NUCLEOTIDE SEQUENCE</scope>
    <source>
        <strain evidence="2">NeonRodF7_10</strain>
    </source>
</reference>
<keyword evidence="1" id="KW-1133">Transmembrane helix</keyword>
<sequence length="50" mass="6297">MQILSYFLLFLFSFFTTFFFVLGVYAFFIFLRNEFFYSVDLPSFMQERRY</sequence>
<organism evidence="2">
    <name type="scientific">Peromfec virus RodF7_10</name>
    <dbReference type="NCBI Taxonomy" id="2929346"/>
    <lineage>
        <taxon>Viruses</taxon>
        <taxon>Monodnaviria</taxon>
        <taxon>Sangervirae</taxon>
        <taxon>Phixviricota</taxon>
        <taxon>Malgrandaviricetes</taxon>
        <taxon>Petitvirales</taxon>
        <taxon>Microviridae</taxon>
    </lineage>
</organism>
<name>A0A976N2R5_9VIRU</name>
<evidence type="ECO:0000256" key="1">
    <source>
        <dbReference type="SAM" id="Phobius"/>
    </source>
</evidence>
<keyword evidence="1" id="KW-0472">Membrane</keyword>